<evidence type="ECO:0000256" key="1">
    <source>
        <dbReference type="ARBA" id="ARBA00004567"/>
    </source>
</evidence>
<dbReference type="Proteomes" id="UP000033140">
    <property type="component" value="Unassembled WGS sequence"/>
</dbReference>
<organism evidence="10 11">
    <name type="scientific">Saitoella complicata (strain BCRC 22490 / CBS 7301 / JCM 7358 / NBRC 10748 / NRRL Y-17804)</name>
    <dbReference type="NCBI Taxonomy" id="698492"/>
    <lineage>
        <taxon>Eukaryota</taxon>
        <taxon>Fungi</taxon>
        <taxon>Dikarya</taxon>
        <taxon>Ascomycota</taxon>
        <taxon>Taphrinomycotina</taxon>
        <taxon>Taphrinomycotina incertae sedis</taxon>
        <taxon>Saitoella</taxon>
    </lineage>
</organism>
<dbReference type="InterPro" id="IPR053074">
    <property type="entry name" value="NPC_Nucleoporin"/>
</dbReference>
<feature type="compositionally biased region" description="Basic and acidic residues" evidence="8">
    <location>
        <begin position="646"/>
        <end position="666"/>
    </location>
</feature>
<reference evidence="10 11" key="3">
    <citation type="journal article" date="2015" name="Genome Announc.">
        <title>Draft Genome Sequence of the Archiascomycetous Yeast Saitoella complicata.</title>
        <authorList>
            <person name="Yamauchi K."/>
            <person name="Kondo S."/>
            <person name="Hamamoto M."/>
            <person name="Takahashi Y."/>
            <person name="Ogura Y."/>
            <person name="Hayashi T."/>
            <person name="Nishida H."/>
        </authorList>
    </citation>
    <scope>NUCLEOTIDE SEQUENCE [LARGE SCALE GENOMIC DNA]</scope>
    <source>
        <strain evidence="10 11">NRRL Y-17804</strain>
    </source>
</reference>
<evidence type="ECO:0000256" key="4">
    <source>
        <dbReference type="ARBA" id="ARBA00022927"/>
    </source>
</evidence>
<dbReference type="OrthoDB" id="185618at2759"/>
<keyword evidence="5" id="KW-0811">Translocation</keyword>
<feature type="region of interest" description="Disordered" evidence="8">
    <location>
        <begin position="395"/>
        <end position="417"/>
    </location>
</feature>
<feature type="region of interest" description="Disordered" evidence="8">
    <location>
        <begin position="624"/>
        <end position="666"/>
    </location>
</feature>
<feature type="region of interest" description="Disordered" evidence="8">
    <location>
        <begin position="216"/>
        <end position="373"/>
    </location>
</feature>
<dbReference type="RefSeq" id="XP_019021237.1">
    <property type="nucleotide sequence ID" value="XM_019166485.1"/>
</dbReference>
<feature type="region of interest" description="Disordered" evidence="8">
    <location>
        <begin position="1"/>
        <end position="77"/>
    </location>
</feature>
<keyword evidence="7" id="KW-0539">Nucleus</keyword>
<dbReference type="CDD" id="cd13170">
    <property type="entry name" value="RanBD_NUP50"/>
    <property type="match status" value="1"/>
</dbReference>
<evidence type="ECO:0000256" key="3">
    <source>
        <dbReference type="ARBA" id="ARBA00022816"/>
    </source>
</evidence>
<dbReference type="InterPro" id="IPR000156">
    <property type="entry name" value="Ran_bind_dom"/>
</dbReference>
<feature type="region of interest" description="Disordered" evidence="8">
    <location>
        <begin position="487"/>
        <end position="563"/>
    </location>
</feature>
<protein>
    <recommendedName>
        <fullName evidence="9">RanBD1 domain-containing protein</fullName>
    </recommendedName>
</protein>
<evidence type="ECO:0000313" key="10">
    <source>
        <dbReference type="EMBL" id="GAO49903.1"/>
    </source>
</evidence>
<evidence type="ECO:0000259" key="9">
    <source>
        <dbReference type="PROSITE" id="PS50196"/>
    </source>
</evidence>
<keyword evidence="3" id="KW-0509">mRNA transport</keyword>
<dbReference type="GO" id="GO:0015031">
    <property type="term" value="P:protein transport"/>
    <property type="evidence" value="ECO:0007669"/>
    <property type="project" value="UniProtKB-KW"/>
</dbReference>
<dbReference type="STRING" id="698492.A0A0E9NJC8"/>
<comment type="caution">
    <text evidence="10">The sequence shown here is derived from an EMBL/GenBank/DDBJ whole genome shotgun (WGS) entry which is preliminary data.</text>
</comment>
<dbReference type="InterPro" id="IPR015007">
    <property type="entry name" value="NUP2/50/61"/>
</dbReference>
<dbReference type="PANTHER" id="PTHR38697">
    <property type="entry name" value="NUCLEAR PORE COMPLEX PROTEIN SIMILAR TO S. CEREVISIAE NUP2 (EUROFUNG)"/>
    <property type="match status" value="1"/>
</dbReference>
<dbReference type="OMA" id="SDGMGHI"/>
<evidence type="ECO:0000256" key="6">
    <source>
        <dbReference type="ARBA" id="ARBA00023132"/>
    </source>
</evidence>
<dbReference type="Gene3D" id="2.30.29.30">
    <property type="entry name" value="Pleckstrin-homology domain (PH domain)/Phosphotyrosine-binding domain (PTB)"/>
    <property type="match status" value="1"/>
</dbReference>
<dbReference type="GO" id="GO:0051028">
    <property type="term" value="P:mRNA transport"/>
    <property type="evidence" value="ECO:0007669"/>
    <property type="project" value="UniProtKB-KW"/>
</dbReference>
<dbReference type="SUPFAM" id="SSF50729">
    <property type="entry name" value="PH domain-like"/>
    <property type="match status" value="1"/>
</dbReference>
<sequence>MSKRGAKSQLTQLNVGHGGDDSDDDTPDVPQVASEAQMARRKIALPKSRRMAGAPSAPTPVANPFAAVPQPAAPAPAAANPFAALNTAVPAPAAPAASNAFSILNPAPSSSGEPKANPFANLQTTTLAASAPPVLASPVQENTNTQTAELTGEDKEEYERLLKLRSVNYAFLEAIKKSYENDPFGDLRNVGFEAYGRFYDEAVVKKGSDFASRLGGFSSQPAPEEKKAASTFSFGGPTEAPKASSFSFGIRGSSPEEGQEEEAPKPAASGFSFGMPQAQEEKKEESKPAAAPVFTFNPPSKNDDKPISGFTFGAPVQKKDENKSAVPGGFTFGAPAPAEKEVDDEDKPESVSSGFGFSPVQSEQSEEMAKPVTPSFGFGAAVEKKEEVVPKPSAAPVFSFGVSSDEAEKKKDEDKPAVSAFGGSAFGGFGAAAQAEEKKVDTTPLFAFGAPAATEKKEEEKETPAVAPAATAVFSFGAAPSTPAKPAAASPASFAWTPDRGIKFGSPSAAGGVENKDEKPSTTPVFGFSNPLASPTTSSFGAAPGASDAEKKPAPASTGFGFGFGAGTGAASVPSFGSKTSFGTTSFGGSSFGASSFGSAAPAPAAGATTAPVFSFSAPTPAPAAATAEAAKEGEEEDAPISAEARTNDELVDGKGEGEENEDTVHSVRGKIFKKNDEGGWSEIGVGLIKINVDKETNKARVLGRIQGSGKLIINVRLQARLPYTLLNKTNIQVPSPIEGGVVESYLIRVKAENAEPLLEAMKEHKGSE</sequence>
<keyword evidence="11" id="KW-1185">Reference proteome</keyword>
<dbReference type="InterPro" id="IPR011993">
    <property type="entry name" value="PH-like_dom_sf"/>
</dbReference>
<evidence type="ECO:0000256" key="5">
    <source>
        <dbReference type="ARBA" id="ARBA00023010"/>
    </source>
</evidence>
<feature type="compositionally biased region" description="Basic and acidic residues" evidence="8">
    <location>
        <begin position="406"/>
        <end position="416"/>
    </location>
</feature>
<keyword evidence="6" id="KW-0906">Nuclear pore complex</keyword>
<dbReference type="PANTHER" id="PTHR38697:SF1">
    <property type="entry name" value="NUCLEAR PORE COMPLEX PROTEIN SIMILAR TO S. CEREVISIAE NUP2 (EUROFUNG)"/>
    <property type="match status" value="1"/>
</dbReference>
<feature type="compositionally biased region" description="Polar residues" evidence="8">
    <location>
        <begin position="531"/>
        <end position="540"/>
    </location>
</feature>
<reference evidence="10 11" key="2">
    <citation type="journal article" date="2014" name="J. Gen. Appl. Microbiol.">
        <title>The early diverging ascomycetous budding yeast Saitoella complicata has three histone deacetylases belonging to the Clr6, Hos2, and Rpd3 lineages.</title>
        <authorList>
            <person name="Nishida H."/>
            <person name="Matsumoto T."/>
            <person name="Kondo S."/>
            <person name="Hamamoto M."/>
            <person name="Yoshikawa H."/>
        </authorList>
    </citation>
    <scope>NUCLEOTIDE SEQUENCE [LARGE SCALE GENOMIC DNA]</scope>
    <source>
        <strain evidence="10 11">NRRL Y-17804</strain>
    </source>
</reference>
<keyword evidence="4" id="KW-0653">Protein transport</keyword>
<feature type="compositionally biased region" description="Basic residues" evidence="8">
    <location>
        <begin position="39"/>
        <end position="50"/>
    </location>
</feature>
<name>A0A0E9NJC8_SAICN</name>
<keyword evidence="2" id="KW-0813">Transport</keyword>
<comment type="subcellular location">
    <subcellularLocation>
        <location evidence="1">Nucleus</location>
        <location evidence="1">Nuclear pore complex</location>
    </subcellularLocation>
</comment>
<gene>
    <name evidence="10" type="ORF">G7K_4039-t1</name>
</gene>
<dbReference type="EMBL" id="BACD03000027">
    <property type="protein sequence ID" value="GAO49903.1"/>
    <property type="molecule type" value="Genomic_DNA"/>
</dbReference>
<evidence type="ECO:0000256" key="7">
    <source>
        <dbReference type="ARBA" id="ARBA00023242"/>
    </source>
</evidence>
<dbReference type="GO" id="GO:0005643">
    <property type="term" value="C:nuclear pore"/>
    <property type="evidence" value="ECO:0007669"/>
    <property type="project" value="UniProtKB-SubCell"/>
</dbReference>
<accession>A0A0E9NJC8</accession>
<proteinExistence type="predicted"/>
<feature type="compositionally biased region" description="Polar residues" evidence="8">
    <location>
        <begin position="350"/>
        <end position="363"/>
    </location>
</feature>
<feature type="domain" description="RanBD1" evidence="9">
    <location>
        <begin position="658"/>
        <end position="718"/>
    </location>
</feature>
<evidence type="ECO:0000256" key="8">
    <source>
        <dbReference type="SAM" id="MobiDB-lite"/>
    </source>
</evidence>
<evidence type="ECO:0000256" key="2">
    <source>
        <dbReference type="ARBA" id="ARBA00022448"/>
    </source>
</evidence>
<dbReference type="Pfam" id="PF00638">
    <property type="entry name" value="Ran_BP1"/>
    <property type="match status" value="1"/>
</dbReference>
<evidence type="ECO:0000313" key="11">
    <source>
        <dbReference type="Proteomes" id="UP000033140"/>
    </source>
</evidence>
<dbReference type="SMART" id="SM00160">
    <property type="entry name" value="RanBD"/>
    <property type="match status" value="1"/>
</dbReference>
<dbReference type="Pfam" id="PF08911">
    <property type="entry name" value="NUP50"/>
    <property type="match status" value="1"/>
</dbReference>
<feature type="compositionally biased region" description="Low complexity" evidence="8">
    <location>
        <begin position="60"/>
        <end position="77"/>
    </location>
</feature>
<dbReference type="AlphaFoldDB" id="A0A0E9NJC8"/>
<reference evidence="10 11" key="1">
    <citation type="journal article" date="2011" name="J. Gen. Appl. Microbiol.">
        <title>Draft genome sequencing of the enigmatic yeast Saitoella complicata.</title>
        <authorList>
            <person name="Nishida H."/>
            <person name="Hamamoto M."/>
            <person name="Sugiyama J."/>
        </authorList>
    </citation>
    <scope>NUCLEOTIDE SEQUENCE [LARGE SCALE GENOMIC DNA]</scope>
    <source>
        <strain evidence="10 11">NRRL Y-17804</strain>
    </source>
</reference>
<dbReference type="PROSITE" id="PS50196">
    <property type="entry name" value="RANBD1"/>
    <property type="match status" value="1"/>
</dbReference>